<feature type="region of interest" description="Disordered" evidence="1">
    <location>
        <begin position="86"/>
        <end position="106"/>
    </location>
</feature>
<feature type="compositionally biased region" description="Basic and acidic residues" evidence="1">
    <location>
        <begin position="88"/>
        <end position="106"/>
    </location>
</feature>
<evidence type="ECO:0000313" key="2">
    <source>
        <dbReference type="EMBL" id="KAK7968108.1"/>
    </source>
</evidence>
<gene>
    <name evidence="2" type="ORF">PG986_002385</name>
</gene>
<organism evidence="2 3">
    <name type="scientific">Apiospora aurea</name>
    <dbReference type="NCBI Taxonomy" id="335848"/>
    <lineage>
        <taxon>Eukaryota</taxon>
        <taxon>Fungi</taxon>
        <taxon>Dikarya</taxon>
        <taxon>Ascomycota</taxon>
        <taxon>Pezizomycotina</taxon>
        <taxon>Sordariomycetes</taxon>
        <taxon>Xylariomycetidae</taxon>
        <taxon>Amphisphaeriales</taxon>
        <taxon>Apiosporaceae</taxon>
        <taxon>Apiospora</taxon>
    </lineage>
</organism>
<keyword evidence="3" id="KW-1185">Reference proteome</keyword>
<dbReference type="GeneID" id="92071669"/>
<evidence type="ECO:0000256" key="1">
    <source>
        <dbReference type="SAM" id="MobiDB-lite"/>
    </source>
</evidence>
<accession>A0ABR1QZM8</accession>
<dbReference type="Proteomes" id="UP001391051">
    <property type="component" value="Unassembled WGS sequence"/>
</dbReference>
<sequence>MLTLAPSKPLSRDAVMLVIGLQAPRGWKLVDSEPIAFADDRFTKFVVPVKVRLNQDGIDIWLLAVVRRKPGEADPSANVWAVDFYDPNEPKMDKDEFGNHDRREGT</sequence>
<name>A0ABR1QZM8_9PEZI</name>
<reference evidence="2 3" key="1">
    <citation type="submission" date="2023-01" db="EMBL/GenBank/DDBJ databases">
        <title>Analysis of 21 Apiospora genomes using comparative genomics revels a genus with tremendous synthesis potential of carbohydrate active enzymes and secondary metabolites.</title>
        <authorList>
            <person name="Sorensen T."/>
        </authorList>
    </citation>
    <scope>NUCLEOTIDE SEQUENCE [LARGE SCALE GENOMIC DNA]</scope>
    <source>
        <strain evidence="2 3">CBS 24483</strain>
    </source>
</reference>
<proteinExistence type="predicted"/>
<evidence type="ECO:0000313" key="3">
    <source>
        <dbReference type="Proteomes" id="UP001391051"/>
    </source>
</evidence>
<dbReference type="EMBL" id="JAQQWE010000001">
    <property type="protein sequence ID" value="KAK7968108.1"/>
    <property type="molecule type" value="Genomic_DNA"/>
</dbReference>
<dbReference type="RefSeq" id="XP_066707500.1">
    <property type="nucleotide sequence ID" value="XM_066838607.1"/>
</dbReference>
<comment type="caution">
    <text evidence="2">The sequence shown here is derived from an EMBL/GenBank/DDBJ whole genome shotgun (WGS) entry which is preliminary data.</text>
</comment>
<protein>
    <submittedName>
        <fullName evidence="2">Uncharacterized protein</fullName>
    </submittedName>
</protein>